<accession>A0A0E9RZW3</accession>
<proteinExistence type="predicted"/>
<reference evidence="1" key="1">
    <citation type="submission" date="2014-11" db="EMBL/GenBank/DDBJ databases">
        <authorList>
            <person name="Amaro Gonzalez C."/>
        </authorList>
    </citation>
    <scope>NUCLEOTIDE SEQUENCE</scope>
</reference>
<organism evidence="1">
    <name type="scientific">Anguilla anguilla</name>
    <name type="common">European freshwater eel</name>
    <name type="synonym">Muraena anguilla</name>
    <dbReference type="NCBI Taxonomy" id="7936"/>
    <lineage>
        <taxon>Eukaryota</taxon>
        <taxon>Metazoa</taxon>
        <taxon>Chordata</taxon>
        <taxon>Craniata</taxon>
        <taxon>Vertebrata</taxon>
        <taxon>Euteleostomi</taxon>
        <taxon>Actinopterygii</taxon>
        <taxon>Neopterygii</taxon>
        <taxon>Teleostei</taxon>
        <taxon>Anguilliformes</taxon>
        <taxon>Anguillidae</taxon>
        <taxon>Anguilla</taxon>
    </lineage>
</organism>
<evidence type="ECO:0000313" key="1">
    <source>
        <dbReference type="EMBL" id="JAH33793.1"/>
    </source>
</evidence>
<dbReference type="EMBL" id="GBXM01074784">
    <property type="protein sequence ID" value="JAH33793.1"/>
    <property type="molecule type" value="Transcribed_RNA"/>
</dbReference>
<dbReference type="AlphaFoldDB" id="A0A0E9RZW3"/>
<reference evidence="1" key="2">
    <citation type="journal article" date="2015" name="Fish Shellfish Immunol.">
        <title>Early steps in the European eel (Anguilla anguilla)-Vibrio vulnificus interaction in the gills: Role of the RtxA13 toxin.</title>
        <authorList>
            <person name="Callol A."/>
            <person name="Pajuelo D."/>
            <person name="Ebbesson L."/>
            <person name="Teles M."/>
            <person name="MacKenzie S."/>
            <person name="Amaro C."/>
        </authorList>
    </citation>
    <scope>NUCLEOTIDE SEQUENCE</scope>
</reference>
<sequence length="39" mass="4431">MKRNVSVVRFQRTASVSLMRSTSHTRATPHLETGRTFAI</sequence>
<name>A0A0E9RZW3_ANGAN</name>
<protein>
    <submittedName>
        <fullName evidence="1">Uncharacterized protein</fullName>
    </submittedName>
</protein>